<dbReference type="InterPro" id="IPR008967">
    <property type="entry name" value="p53-like_TF_DNA-bd_sf"/>
</dbReference>
<evidence type="ECO:0000259" key="14">
    <source>
        <dbReference type="PROSITE" id="PS50001"/>
    </source>
</evidence>
<evidence type="ECO:0000256" key="10">
    <source>
        <dbReference type="ARBA" id="ARBA00023163"/>
    </source>
</evidence>
<dbReference type="Gene3D" id="1.10.532.10">
    <property type="entry name" value="STAT transcription factor, N-terminal domain"/>
    <property type="match status" value="1"/>
</dbReference>
<dbReference type="InterPro" id="IPR000980">
    <property type="entry name" value="SH2"/>
</dbReference>
<dbReference type="InterPro" id="IPR013800">
    <property type="entry name" value="STAT_TF_alpha"/>
</dbReference>
<keyword evidence="4 13" id="KW-0963">Cytoplasm</keyword>
<dbReference type="InterPro" id="IPR013799">
    <property type="entry name" value="STAT_TF_prot_interaction"/>
</dbReference>
<dbReference type="AlphaFoldDB" id="T2MET7"/>
<dbReference type="InterPro" id="IPR036535">
    <property type="entry name" value="STAT_N_sf"/>
</dbReference>
<dbReference type="InterPro" id="IPR048988">
    <property type="entry name" value="STAT_linker"/>
</dbReference>
<dbReference type="GO" id="GO:0005737">
    <property type="term" value="C:cytoplasm"/>
    <property type="evidence" value="ECO:0007669"/>
    <property type="project" value="UniProtKB-SubCell"/>
</dbReference>
<evidence type="ECO:0000256" key="12">
    <source>
        <dbReference type="PROSITE-ProRule" id="PRU00191"/>
    </source>
</evidence>
<keyword evidence="11 13" id="KW-0539">Nucleus</keyword>
<dbReference type="Gene3D" id="1.20.1050.20">
    <property type="entry name" value="STAT transcription factor, all-alpha domain"/>
    <property type="match status" value="1"/>
</dbReference>
<evidence type="ECO:0000256" key="9">
    <source>
        <dbReference type="ARBA" id="ARBA00023159"/>
    </source>
</evidence>
<comment type="similarity">
    <text evidence="3 13">Belongs to the transcription factor STAT family.</text>
</comment>
<dbReference type="SUPFAM" id="SSF55550">
    <property type="entry name" value="SH2 domain"/>
    <property type="match status" value="1"/>
</dbReference>
<sequence>MSVWNELINSKSRNKIAELYQKHNVHIEIRAIFADWFEGQNWEFNCEENIPQANDLLMQLFSLISSYASQAKDIITQIRFSEYKKNFENAFSGKPSFFVKTIQYLMREERNMIQAERNINLPPIQLLECGSASAVVENPDQFLHKLDSSIIDLERLVKESRNNQEDFILLYSKFKIIEGHLAQLDQPNGQMVHVTTAKLKAQEDKKEIESTLTSKGQWLSSARRNILERLKELVVMVQAMVTFLQEELAGWRAMQQKSLSGALKPDPLDEIQKWFQITTDIMWKAAHVNTQFRCLEEQLLLSNSLLQSIDQISNEFEKGFSNLVQWSFLVDKQPKQVLKTQTKFQASVRLLIGSKLNQMSLPEVTVSILSEKQCKELLSGKNLADIGTCGEILNDKCVMELDKETSTLHAEFKNLQLKKIKRQDRKGQESVLEAKSALVFSAKLNLCDGVVLDIRCMTAPVVVVVHGNQGPNSEATIIWDNMFSVPNRVPFEVPEEVSWKEMAVALNARWIQTAEYELHSNHLLYLRDRIFSNITSDKNIISEDSMIPWTLFNKEPLKGRSFTFWEWFHGSLEVVRKHLKEHWKDQCLEFMTRQLAHKNLLEKQPGTFIIRFSDGELGAITIAWRCEVNGKPEVWYLQPWSSKDLTIRSLADRIFDLPELTHLYPDIPKEQAFGGFQTKEVERETDSSGYVTSGIVARIIHHIPTNQNAISPQSYDFNYSPSDLPNSSSSFSPFSQRYEDQDMNFDVPSDYNSNLDLFIKT</sequence>
<dbReference type="SUPFAM" id="SSF48092">
    <property type="entry name" value="Transcription factor STAT-4 N-domain"/>
    <property type="match status" value="1"/>
</dbReference>
<evidence type="ECO:0000256" key="4">
    <source>
        <dbReference type="ARBA" id="ARBA00022490"/>
    </source>
</evidence>
<evidence type="ECO:0000256" key="11">
    <source>
        <dbReference type="ARBA" id="ARBA00023242"/>
    </source>
</evidence>
<keyword evidence="7 13" id="KW-0805">Transcription regulation</keyword>
<dbReference type="Pfam" id="PF21354">
    <property type="entry name" value="STAT_linker"/>
    <property type="match status" value="1"/>
</dbReference>
<dbReference type="GO" id="GO:0005634">
    <property type="term" value="C:nucleus"/>
    <property type="evidence" value="ECO:0007669"/>
    <property type="project" value="UniProtKB-SubCell"/>
</dbReference>
<dbReference type="Pfam" id="PF00017">
    <property type="entry name" value="SH2"/>
    <property type="match status" value="1"/>
</dbReference>
<evidence type="ECO:0000313" key="15">
    <source>
        <dbReference type="EMBL" id="CDG70783.1"/>
    </source>
</evidence>
<keyword evidence="9 13" id="KW-0010">Activator</keyword>
<reference evidence="15" key="1">
    <citation type="journal article" date="2013" name="Genome Biol. Evol.">
        <title>Punctuated emergences of genetic and phenotypic innovations in eumetazoan, bilaterian, euteleostome, and hominidae ancestors.</title>
        <authorList>
            <person name="Wenger Y."/>
            <person name="Galliot B."/>
        </authorList>
    </citation>
    <scope>NUCLEOTIDE SEQUENCE</scope>
    <source>
        <tissue evidence="15">Whole animals</tissue>
    </source>
</reference>
<dbReference type="PANTHER" id="PTHR11801">
    <property type="entry name" value="SIGNAL TRANSDUCER AND ACTIVATOR OF TRANSCRIPTION"/>
    <property type="match status" value="1"/>
</dbReference>
<organism evidence="15">
    <name type="scientific">Hydra vulgaris</name>
    <name type="common">Hydra</name>
    <name type="synonym">Hydra attenuata</name>
    <dbReference type="NCBI Taxonomy" id="6087"/>
    <lineage>
        <taxon>Eukaryota</taxon>
        <taxon>Metazoa</taxon>
        <taxon>Cnidaria</taxon>
        <taxon>Hydrozoa</taxon>
        <taxon>Hydroidolina</taxon>
        <taxon>Anthoathecata</taxon>
        <taxon>Aplanulata</taxon>
        <taxon>Hydridae</taxon>
        <taxon>Hydra</taxon>
    </lineage>
</organism>
<evidence type="ECO:0000256" key="5">
    <source>
        <dbReference type="ARBA" id="ARBA00022553"/>
    </source>
</evidence>
<dbReference type="SUPFAM" id="SSF47655">
    <property type="entry name" value="STAT"/>
    <property type="match status" value="1"/>
</dbReference>
<protein>
    <recommendedName>
        <fullName evidence="13">Signal transducer and activator of transcription</fullName>
    </recommendedName>
</protein>
<proteinExistence type="evidence at transcript level"/>
<dbReference type="InterPro" id="IPR012345">
    <property type="entry name" value="STAT_TF_DNA-bd_N"/>
</dbReference>
<keyword evidence="10 13" id="KW-0804">Transcription</keyword>
<evidence type="ECO:0000256" key="2">
    <source>
        <dbReference type="ARBA" id="ARBA00004496"/>
    </source>
</evidence>
<dbReference type="Pfam" id="PF01017">
    <property type="entry name" value="STAT_alpha"/>
    <property type="match status" value="1"/>
</dbReference>
<dbReference type="Pfam" id="PF02865">
    <property type="entry name" value="STAT_int"/>
    <property type="match status" value="1"/>
</dbReference>
<dbReference type="InterPro" id="IPR013801">
    <property type="entry name" value="STAT_TF_DNA-bd"/>
</dbReference>
<evidence type="ECO:0000256" key="7">
    <source>
        <dbReference type="ARBA" id="ARBA00023015"/>
    </source>
</evidence>
<dbReference type="EMBL" id="HAAD01004551">
    <property type="protein sequence ID" value="CDG70783.1"/>
    <property type="molecule type" value="mRNA"/>
</dbReference>
<dbReference type="InterPro" id="IPR015988">
    <property type="entry name" value="STAT_TF_CC"/>
</dbReference>
<evidence type="ECO:0000256" key="1">
    <source>
        <dbReference type="ARBA" id="ARBA00004123"/>
    </source>
</evidence>
<evidence type="ECO:0000256" key="6">
    <source>
        <dbReference type="ARBA" id="ARBA00022999"/>
    </source>
</evidence>
<dbReference type="InterPro" id="IPR001217">
    <property type="entry name" value="STAT"/>
</dbReference>
<keyword evidence="6 12" id="KW-0727">SH2 domain</keyword>
<dbReference type="CDD" id="cd09919">
    <property type="entry name" value="SH2_STAT_family"/>
    <property type="match status" value="1"/>
</dbReference>
<dbReference type="Gene3D" id="1.10.238.10">
    <property type="entry name" value="EF-hand"/>
    <property type="match status" value="1"/>
</dbReference>
<dbReference type="Gene3D" id="2.60.40.630">
    <property type="entry name" value="STAT transcription factor, DNA-binding domain"/>
    <property type="match status" value="1"/>
</dbReference>
<dbReference type="GO" id="GO:0007165">
    <property type="term" value="P:signal transduction"/>
    <property type="evidence" value="ECO:0007669"/>
    <property type="project" value="InterPro"/>
</dbReference>
<dbReference type="SMART" id="SM00964">
    <property type="entry name" value="STAT_int"/>
    <property type="match status" value="1"/>
</dbReference>
<feature type="domain" description="SH2" evidence="14">
    <location>
        <begin position="567"/>
        <end position="664"/>
    </location>
</feature>
<evidence type="ECO:0000256" key="8">
    <source>
        <dbReference type="ARBA" id="ARBA00023125"/>
    </source>
</evidence>
<name>T2MET7_HYDVU</name>
<dbReference type="SUPFAM" id="SSF49417">
    <property type="entry name" value="p53-like transcription factors"/>
    <property type="match status" value="1"/>
</dbReference>
<dbReference type="OrthoDB" id="19300at2759"/>
<evidence type="ECO:0000256" key="13">
    <source>
        <dbReference type="RuleBase" id="RU046415"/>
    </source>
</evidence>
<dbReference type="Gene3D" id="3.30.505.10">
    <property type="entry name" value="SH2 domain"/>
    <property type="match status" value="1"/>
</dbReference>
<comment type="subcellular location">
    <subcellularLocation>
        <location evidence="2 13">Cytoplasm</location>
    </subcellularLocation>
    <subcellularLocation>
        <location evidence="1 13">Nucleus</location>
    </subcellularLocation>
</comment>
<dbReference type="InterPro" id="IPR036860">
    <property type="entry name" value="SH2_dom_sf"/>
</dbReference>
<evidence type="ECO:0000256" key="3">
    <source>
        <dbReference type="ARBA" id="ARBA00005586"/>
    </source>
</evidence>
<keyword evidence="8 13" id="KW-0238">DNA-binding</keyword>
<keyword evidence="5 13" id="KW-0597">Phosphoprotein</keyword>
<dbReference type="PROSITE" id="PS50001">
    <property type="entry name" value="SH2"/>
    <property type="match status" value="1"/>
</dbReference>
<dbReference type="GO" id="GO:0003700">
    <property type="term" value="F:DNA-binding transcription factor activity"/>
    <property type="evidence" value="ECO:0007669"/>
    <property type="project" value="InterPro"/>
</dbReference>
<accession>T2MET7</accession>
<dbReference type="Pfam" id="PF02864">
    <property type="entry name" value="STAT_bind"/>
    <property type="match status" value="1"/>
</dbReference>
<gene>
    <name evidence="15" type="primary">STAT5B</name>
</gene>
<dbReference type="GO" id="GO:0003677">
    <property type="term" value="F:DNA binding"/>
    <property type="evidence" value="ECO:0007669"/>
    <property type="project" value="UniProtKB-KW"/>
</dbReference>